<protein>
    <submittedName>
        <fullName evidence="2">DUF4406 domain-containing protein</fullName>
    </submittedName>
</protein>
<dbReference type="EMBL" id="JAKNDE010000015">
    <property type="protein sequence ID" value="MCG5034431.1"/>
    <property type="molecule type" value="Genomic_DNA"/>
</dbReference>
<evidence type="ECO:0000313" key="2">
    <source>
        <dbReference type="EMBL" id="MZL62573.1"/>
    </source>
</evidence>
<sequence length="100" mass="11349">MKKLFISQPMSGKADEEILAERKVAIKAAEELLREPVEVIDSFFQSAPVGAKPLWFIGKSLEFLSDADIAYFAKDWQKARGCKIEHERAVEYGIPRIDHV</sequence>
<proteinExistence type="predicted"/>
<reference evidence="1" key="2">
    <citation type="submission" date="2022-01" db="EMBL/GenBank/DDBJ databases">
        <title>Collection of gut derived symbiotic bacterial strains cultured from healthy donors.</title>
        <authorList>
            <person name="Lin H."/>
            <person name="Kohout C."/>
            <person name="Waligurski E."/>
            <person name="Pamer E.G."/>
        </authorList>
    </citation>
    <scope>NUCLEOTIDE SEQUENCE</scope>
    <source>
        <strain evidence="1">DFI.1.11</strain>
    </source>
</reference>
<evidence type="ECO:0000313" key="3">
    <source>
        <dbReference type="Proteomes" id="UP000473323"/>
    </source>
</evidence>
<comment type="caution">
    <text evidence="2">The sequence shown here is derived from an EMBL/GenBank/DDBJ whole genome shotgun (WGS) entry which is preliminary data.</text>
</comment>
<evidence type="ECO:0000313" key="1">
    <source>
        <dbReference type="EMBL" id="MCG5034431.1"/>
    </source>
</evidence>
<dbReference type="AlphaFoldDB" id="A0A6L8TED5"/>
<reference evidence="2 3" key="1">
    <citation type="journal article" date="2019" name="Nat. Med.">
        <title>A library of human gut bacterial isolates paired with longitudinal multiomics data enables mechanistic microbiome research.</title>
        <authorList>
            <person name="Poyet M."/>
            <person name="Groussin M."/>
            <person name="Gibbons S.M."/>
            <person name="Avila-Pacheco J."/>
            <person name="Jiang X."/>
            <person name="Kearney S.M."/>
            <person name="Perrotta A.R."/>
            <person name="Berdy B."/>
            <person name="Zhao S."/>
            <person name="Lieberman T.D."/>
            <person name="Swanson P.K."/>
            <person name="Smith M."/>
            <person name="Roesemann S."/>
            <person name="Alexander J.E."/>
            <person name="Rich S.A."/>
            <person name="Livny J."/>
            <person name="Vlamakis H."/>
            <person name="Clish C."/>
            <person name="Bullock K."/>
            <person name="Deik A."/>
            <person name="Scott J."/>
            <person name="Pierce K.A."/>
            <person name="Xavier R.J."/>
            <person name="Alm E.J."/>
        </authorList>
    </citation>
    <scope>NUCLEOTIDE SEQUENCE [LARGE SCALE GENOMIC DNA]</scope>
    <source>
        <strain evidence="2 3">BIOML-A4</strain>
    </source>
</reference>
<dbReference type="Proteomes" id="UP000473323">
    <property type="component" value="Unassembled WGS sequence"/>
</dbReference>
<dbReference type="Proteomes" id="UP001200089">
    <property type="component" value="Unassembled WGS sequence"/>
</dbReference>
<dbReference type="Gene3D" id="3.40.50.10400">
    <property type="entry name" value="Hypothetical protein PA1492"/>
    <property type="match status" value="1"/>
</dbReference>
<gene>
    <name evidence="2" type="ORF">GT694_11065</name>
    <name evidence="1" type="ORF">L0P48_12570</name>
</gene>
<accession>A0A6L8TED5</accession>
<dbReference type="EMBL" id="WWVT01000015">
    <property type="protein sequence ID" value="MZL62573.1"/>
    <property type="molecule type" value="Genomic_DNA"/>
</dbReference>
<organism evidence="2 3">
    <name type="scientific">Blautia massiliensis</name>
    <name type="common">ex Durand et al. 2017</name>
    <dbReference type="NCBI Taxonomy" id="1737424"/>
    <lineage>
        <taxon>Bacteria</taxon>
        <taxon>Bacillati</taxon>
        <taxon>Bacillota</taxon>
        <taxon>Clostridia</taxon>
        <taxon>Lachnospirales</taxon>
        <taxon>Lachnospiraceae</taxon>
        <taxon>Blautia</taxon>
    </lineage>
</organism>
<dbReference type="RefSeq" id="WP_022426487.1">
    <property type="nucleotide sequence ID" value="NZ_CAKXSV010000078.1"/>
</dbReference>
<name>A0A6L8TED5_9FIRM</name>